<accession>A0ACB0Y2I5</accession>
<evidence type="ECO:0000313" key="2">
    <source>
        <dbReference type="Proteomes" id="UP001497535"/>
    </source>
</evidence>
<reference evidence="1" key="1">
    <citation type="submission" date="2023-11" db="EMBL/GenBank/DDBJ databases">
        <authorList>
            <person name="Poullet M."/>
        </authorList>
    </citation>
    <scope>NUCLEOTIDE SEQUENCE</scope>
    <source>
        <strain evidence="1">E1834</strain>
    </source>
</reference>
<keyword evidence="2" id="KW-1185">Reference proteome</keyword>
<proteinExistence type="predicted"/>
<gene>
    <name evidence="1" type="ORF">MENTE1834_LOCUS6568</name>
</gene>
<dbReference type="EMBL" id="CAVMJV010000004">
    <property type="protein sequence ID" value="CAK5028032.1"/>
    <property type="molecule type" value="Genomic_DNA"/>
</dbReference>
<protein>
    <submittedName>
        <fullName evidence="1">Uncharacterized protein</fullName>
    </submittedName>
</protein>
<name>A0ACB0Y2I5_MELEN</name>
<evidence type="ECO:0000313" key="1">
    <source>
        <dbReference type="EMBL" id="CAK5028032.1"/>
    </source>
</evidence>
<comment type="caution">
    <text evidence="1">The sequence shown here is derived from an EMBL/GenBank/DDBJ whole genome shotgun (WGS) entry which is preliminary data.</text>
</comment>
<sequence>MQKSLLKIKTFLKLISLIKNSFPKEHPKTRLLFAHGGYSSFLEAAKTGIPILLVPLFADQGINAKRAQRFGICEILDKKTLNDKIVEELLRKMLNDDRYYRNARKLSVF</sequence>
<organism evidence="1 2">
    <name type="scientific">Meloidogyne enterolobii</name>
    <name type="common">Root-knot nematode worm</name>
    <name type="synonym">Meloidogyne mayaguensis</name>
    <dbReference type="NCBI Taxonomy" id="390850"/>
    <lineage>
        <taxon>Eukaryota</taxon>
        <taxon>Metazoa</taxon>
        <taxon>Ecdysozoa</taxon>
        <taxon>Nematoda</taxon>
        <taxon>Chromadorea</taxon>
        <taxon>Rhabditida</taxon>
        <taxon>Tylenchina</taxon>
        <taxon>Tylenchomorpha</taxon>
        <taxon>Tylenchoidea</taxon>
        <taxon>Meloidogynidae</taxon>
        <taxon>Meloidogyninae</taxon>
        <taxon>Meloidogyne</taxon>
    </lineage>
</organism>
<dbReference type="Proteomes" id="UP001497535">
    <property type="component" value="Unassembled WGS sequence"/>
</dbReference>